<sequence length="240" mass="26259">MSITQVPEGSLITAAATAPRIDIEAIAPEGTVLILSPHPDDETFGCGLAMAAAAARDRRIAIVMLTDGEGSHPNSRTFAPQQLAHLRSEEFARALETLAPSSRVDVLRLHLPDGKSRYDRMLAMQVLPFTQAHGAKAIWSTWRGDPHCDHQTAAGLGRELARRLTIPHWSFAVWGRFGERAIPTGLKTFHDPGLASRKVKAIAAYRSQIDPQVIDDPKGFTMPPALVAHFAEHPEIFIRD</sequence>
<dbReference type="InterPro" id="IPR003737">
    <property type="entry name" value="GlcNAc_PI_deacetylase-related"/>
</dbReference>
<dbReference type="PANTHER" id="PTHR12993">
    <property type="entry name" value="N-ACETYLGLUCOSAMINYL-PHOSPHATIDYLINOSITOL DE-N-ACETYLASE-RELATED"/>
    <property type="match status" value="1"/>
</dbReference>
<organism evidence="1 2">
    <name type="scientific">Qipengyuania spongiae</name>
    <dbReference type="NCBI Taxonomy" id="2909673"/>
    <lineage>
        <taxon>Bacteria</taxon>
        <taxon>Pseudomonadati</taxon>
        <taxon>Pseudomonadota</taxon>
        <taxon>Alphaproteobacteria</taxon>
        <taxon>Sphingomonadales</taxon>
        <taxon>Erythrobacteraceae</taxon>
        <taxon>Qipengyuania</taxon>
    </lineage>
</organism>
<gene>
    <name evidence="1" type="ORF">L1F33_01495</name>
</gene>
<name>A0ABY5SZQ2_9SPHN</name>
<evidence type="ECO:0000313" key="2">
    <source>
        <dbReference type="Proteomes" id="UP001065265"/>
    </source>
</evidence>
<evidence type="ECO:0000313" key="1">
    <source>
        <dbReference type="EMBL" id="UVI39665.1"/>
    </source>
</evidence>
<reference evidence="1" key="1">
    <citation type="submission" date="2022-02" db="EMBL/GenBank/DDBJ databases">
        <title>Qipengyuania spongiae sp. nov., isolated from marine sponge.</title>
        <authorList>
            <person name="Li Z."/>
            <person name="Zhang M."/>
        </authorList>
    </citation>
    <scope>NUCLEOTIDE SEQUENCE</scope>
    <source>
        <strain evidence="1">PHS-Z21</strain>
    </source>
</reference>
<protein>
    <submittedName>
        <fullName evidence="1">PIG-L family deacetylase</fullName>
    </submittedName>
</protein>
<dbReference type="Proteomes" id="UP001065265">
    <property type="component" value="Chromosome"/>
</dbReference>
<dbReference type="EMBL" id="CP092471">
    <property type="protein sequence ID" value="UVI39665.1"/>
    <property type="molecule type" value="Genomic_DNA"/>
</dbReference>
<dbReference type="Gene3D" id="3.40.50.10320">
    <property type="entry name" value="LmbE-like"/>
    <property type="match status" value="1"/>
</dbReference>
<dbReference type="SUPFAM" id="SSF102588">
    <property type="entry name" value="LmbE-like"/>
    <property type="match status" value="1"/>
</dbReference>
<accession>A0ABY5SZQ2</accession>
<dbReference type="Pfam" id="PF02585">
    <property type="entry name" value="PIG-L"/>
    <property type="match status" value="1"/>
</dbReference>
<dbReference type="RefSeq" id="WP_265559254.1">
    <property type="nucleotide sequence ID" value="NZ_CP092471.1"/>
</dbReference>
<dbReference type="PANTHER" id="PTHR12993:SF29">
    <property type="entry name" value="BLR3841 PROTEIN"/>
    <property type="match status" value="1"/>
</dbReference>
<dbReference type="InterPro" id="IPR024078">
    <property type="entry name" value="LmbE-like_dom_sf"/>
</dbReference>
<proteinExistence type="predicted"/>
<keyword evidence="2" id="KW-1185">Reference proteome</keyword>